<gene>
    <name evidence="1" type="ORF">W911_08820</name>
</gene>
<keyword evidence="2" id="KW-1185">Reference proteome</keyword>
<evidence type="ECO:0000313" key="1">
    <source>
        <dbReference type="EMBL" id="AHB50127.1"/>
    </source>
</evidence>
<dbReference type="EMBL" id="CP006912">
    <property type="protein sequence ID" value="AHB50127.1"/>
    <property type="molecule type" value="Genomic_DNA"/>
</dbReference>
<dbReference type="Proteomes" id="UP000018542">
    <property type="component" value="Chromosome"/>
</dbReference>
<evidence type="ECO:0000313" key="2">
    <source>
        <dbReference type="Proteomes" id="UP000018542"/>
    </source>
</evidence>
<proteinExistence type="predicted"/>
<organism evidence="1 2">
    <name type="scientific">Hyphomicrobium nitrativorans NL23</name>
    <dbReference type="NCBI Taxonomy" id="1029756"/>
    <lineage>
        <taxon>Bacteria</taxon>
        <taxon>Pseudomonadati</taxon>
        <taxon>Pseudomonadota</taxon>
        <taxon>Alphaproteobacteria</taxon>
        <taxon>Hyphomicrobiales</taxon>
        <taxon>Hyphomicrobiaceae</taxon>
        <taxon>Hyphomicrobium</taxon>
    </lineage>
</organism>
<dbReference type="HOGENOM" id="CLU_2879814_0_0_5"/>
<dbReference type="KEGG" id="hni:W911_08820"/>
<protein>
    <submittedName>
        <fullName evidence="1">Uncharacterized protein</fullName>
    </submittedName>
</protein>
<name>V5SI01_9HYPH</name>
<dbReference type="AlphaFoldDB" id="V5SI01"/>
<accession>V5SI01</accession>
<reference evidence="1 2" key="1">
    <citation type="journal article" date="2014" name="Genome Announc.">
        <title>Complete Genome Sequence of Hyphomicrobium nitrativorans Strain NL23, a Denitrifying Bacterium Isolated from Biofilm of a Methanol-Fed Denitrification System Treating Seawater at the Montreal Biodome.</title>
        <authorList>
            <person name="Martineau C."/>
            <person name="Villeneuve C."/>
            <person name="Mauffrey F."/>
            <person name="Villemur R."/>
        </authorList>
    </citation>
    <scope>NUCLEOTIDE SEQUENCE [LARGE SCALE GENOMIC DNA]</scope>
    <source>
        <strain evidence="1">NL23</strain>
    </source>
</reference>
<sequence>MPEACFQHDAAIGPSRLTAEPRGPFVRLMRRKVLQTMRFAATSLLPAEQKPSRREAILIEFGA</sequence>